<protein>
    <submittedName>
        <fullName evidence="1">Uncharacterized protein</fullName>
    </submittedName>
</protein>
<evidence type="ECO:0000313" key="2">
    <source>
        <dbReference type="Proteomes" id="UP000228750"/>
    </source>
</evidence>
<dbReference type="Proteomes" id="UP000228750">
    <property type="component" value="Unassembled WGS sequence"/>
</dbReference>
<evidence type="ECO:0000313" key="1">
    <source>
        <dbReference type="EMBL" id="PIZ94228.1"/>
    </source>
</evidence>
<name>A0A2M7V6D1_9BACT</name>
<gene>
    <name evidence="1" type="ORF">COX82_01100</name>
</gene>
<sequence>MARPPPSRPWEGKTSEDTQVFFQPDSPFHGIRELENWRFDENEHGQLCVFHDTKPNHDLGLWKWIRVEDDRLRFYRRE</sequence>
<dbReference type="AlphaFoldDB" id="A0A2M7V6D1"/>
<reference evidence="2" key="1">
    <citation type="submission" date="2017-09" db="EMBL/GenBank/DDBJ databases">
        <title>Depth-based differentiation of microbial function through sediment-hosted aquifers and enrichment of novel symbionts in the deep terrestrial subsurface.</title>
        <authorList>
            <person name="Probst A.J."/>
            <person name="Ladd B."/>
            <person name="Jarett J.K."/>
            <person name="Geller-Mcgrath D.E."/>
            <person name="Sieber C.M.K."/>
            <person name="Emerson J.B."/>
            <person name="Anantharaman K."/>
            <person name="Thomas B.C."/>
            <person name="Malmstrom R."/>
            <person name="Stieglmeier M."/>
            <person name="Klingl A."/>
            <person name="Woyke T."/>
            <person name="Ryan C.M."/>
            <person name="Banfield J.F."/>
        </authorList>
    </citation>
    <scope>NUCLEOTIDE SEQUENCE [LARGE SCALE GENOMIC DNA]</scope>
</reference>
<organism evidence="1 2">
    <name type="scientific">Candidatus Magasanikbacteria bacterium CG_4_10_14_0_2_um_filter_41_10</name>
    <dbReference type="NCBI Taxonomy" id="1974638"/>
    <lineage>
        <taxon>Bacteria</taxon>
        <taxon>Candidatus Magasanikiibacteriota</taxon>
    </lineage>
</organism>
<proteinExistence type="predicted"/>
<dbReference type="EMBL" id="PFPJ01000017">
    <property type="protein sequence ID" value="PIZ94228.1"/>
    <property type="molecule type" value="Genomic_DNA"/>
</dbReference>
<comment type="caution">
    <text evidence="1">The sequence shown here is derived from an EMBL/GenBank/DDBJ whole genome shotgun (WGS) entry which is preliminary data.</text>
</comment>
<accession>A0A2M7V6D1</accession>